<dbReference type="InterPro" id="IPR005135">
    <property type="entry name" value="Endo/exonuclease/phosphatase"/>
</dbReference>
<dbReference type="Pfam" id="PF14529">
    <property type="entry name" value="Exo_endo_phos_2"/>
    <property type="match status" value="1"/>
</dbReference>
<gene>
    <name evidence="3" type="ORF">BEMITA_LOCUS217</name>
</gene>
<sequence length="516" mass="59382">MSLNFLSCNIHSVLTKGNRFDLDNIIRQNSISFVMLCETWLKSTDHFKLKHFVTYRNDRGVNPGGAVRNGGGLLTSIHSSFASKMIDNLTYRSNVITDIEILVVQLELGPSDKIYLINFYKHPLYRGNFGPLENVLRSLYGEKIILGGDINSRHPAWGYTHPTNEGRLLMDIFNDNDLVLANNQHLVPTRRASKNCRPGVNDLILVKQSIIQKVSFQVQQIAVGSDHYPLTFQLQTYNPLHKKNTLTQDHKPRPIHIRKFTRVVKKKFEAVQDQTTISYEKWEHIILESLEEARSPGPPKKPAPVHQTSKFVPWWNVKCQSAKNIRDIAFQQWKADNSWESLAIYHEKAAKFKLVVKEEQRKSWHSICFSLTINTPRTSVWTRLKTLQHCKEPTKTKDTSWCQAYSENLTPDSVPNTRPPEEPPNPNLGSPLTFSYDEFLQSFYNIKNKCPGKDKITKKILNALPQVAIKCLYNAYIQILSTENIPKSWNEVIIKPILKPMKPENHPTSYRPISLF</sequence>
<evidence type="ECO:0000256" key="1">
    <source>
        <dbReference type="SAM" id="MobiDB-lite"/>
    </source>
</evidence>
<proteinExistence type="predicted"/>
<protein>
    <recommendedName>
        <fullName evidence="2">Endonuclease/exonuclease/phosphatase domain-containing protein</fullName>
    </recommendedName>
</protein>
<evidence type="ECO:0000259" key="2">
    <source>
        <dbReference type="Pfam" id="PF14529"/>
    </source>
</evidence>
<evidence type="ECO:0000313" key="3">
    <source>
        <dbReference type="EMBL" id="CAH0749372.1"/>
    </source>
</evidence>
<comment type="caution">
    <text evidence="3">The sequence shown here is derived from an EMBL/GenBank/DDBJ whole genome shotgun (WGS) entry which is preliminary data.</text>
</comment>
<dbReference type="EMBL" id="CAKKNF020000089">
    <property type="protein sequence ID" value="CAH0749372.1"/>
    <property type="molecule type" value="Genomic_DNA"/>
</dbReference>
<name>A0AAI8Y610_BEMTA</name>
<feature type="domain" description="Endonuclease/exonuclease/phosphatase" evidence="2">
    <location>
        <begin position="115"/>
        <end position="230"/>
    </location>
</feature>
<dbReference type="SUPFAM" id="SSF56219">
    <property type="entry name" value="DNase I-like"/>
    <property type="match status" value="1"/>
</dbReference>
<keyword evidence="4" id="KW-1185">Reference proteome</keyword>
<organism evidence="3 4">
    <name type="scientific">Bemisia tabaci</name>
    <name type="common">Sweetpotato whitefly</name>
    <name type="synonym">Aleurodes tabaci</name>
    <dbReference type="NCBI Taxonomy" id="7038"/>
    <lineage>
        <taxon>Eukaryota</taxon>
        <taxon>Metazoa</taxon>
        <taxon>Ecdysozoa</taxon>
        <taxon>Arthropoda</taxon>
        <taxon>Hexapoda</taxon>
        <taxon>Insecta</taxon>
        <taxon>Pterygota</taxon>
        <taxon>Neoptera</taxon>
        <taxon>Paraneoptera</taxon>
        <taxon>Hemiptera</taxon>
        <taxon>Sternorrhyncha</taxon>
        <taxon>Aleyrodoidea</taxon>
        <taxon>Aleyrodidae</taxon>
        <taxon>Aleyrodinae</taxon>
        <taxon>Bemisia</taxon>
    </lineage>
</organism>
<reference evidence="3" key="1">
    <citation type="submission" date="2021-12" db="EMBL/GenBank/DDBJ databases">
        <authorList>
            <person name="King R."/>
        </authorList>
    </citation>
    <scope>NUCLEOTIDE SEQUENCE</scope>
</reference>
<dbReference type="Gene3D" id="3.60.10.10">
    <property type="entry name" value="Endonuclease/exonuclease/phosphatase"/>
    <property type="match status" value="1"/>
</dbReference>
<feature type="region of interest" description="Disordered" evidence="1">
    <location>
        <begin position="408"/>
        <end position="428"/>
    </location>
</feature>
<dbReference type="InterPro" id="IPR036691">
    <property type="entry name" value="Endo/exonu/phosph_ase_sf"/>
</dbReference>
<accession>A0AAI8Y610</accession>
<evidence type="ECO:0000313" key="4">
    <source>
        <dbReference type="Proteomes" id="UP001152759"/>
    </source>
</evidence>
<dbReference type="InterPro" id="IPR052560">
    <property type="entry name" value="RdDP_mobile_element"/>
</dbReference>
<dbReference type="PANTHER" id="PTHR36688">
    <property type="entry name" value="ENDO/EXONUCLEASE/PHOSPHATASE DOMAIN-CONTAINING PROTEIN"/>
    <property type="match status" value="1"/>
</dbReference>
<dbReference type="AlphaFoldDB" id="A0AAI8Y610"/>
<dbReference type="GO" id="GO:0003824">
    <property type="term" value="F:catalytic activity"/>
    <property type="evidence" value="ECO:0007669"/>
    <property type="project" value="InterPro"/>
</dbReference>
<dbReference type="Proteomes" id="UP001152759">
    <property type="component" value="Unassembled WGS sequence"/>
</dbReference>
<dbReference type="PANTHER" id="PTHR36688:SF2">
    <property type="entry name" value="ENDONUCLEASE_EXONUCLEASE_PHOSPHATASE DOMAIN-CONTAINING PROTEIN"/>
    <property type="match status" value="1"/>
</dbReference>